<dbReference type="EMBL" id="SRRT01000005">
    <property type="protein sequence ID" value="TGN75573.1"/>
    <property type="molecule type" value="Genomic_DNA"/>
</dbReference>
<dbReference type="AlphaFoldDB" id="A0A4Z1D247"/>
<sequence length="129" mass="14361">MSEREWQALTKSEEAFMVNSYEIDILAGVWGDLDDADQSRPVKELAGILLTLIDRGWIEVRRVAPWTSPSGKQGIQHGELVPREQLPAVLEDAANWEYPDDGNWIGAVTLVETEAGKKITRLSPGEMAE</sequence>
<dbReference type="GeneID" id="95449500"/>
<protein>
    <submittedName>
        <fullName evidence="1">Uncharacterized protein</fullName>
    </submittedName>
</protein>
<reference evidence="1 2" key="1">
    <citation type="submission" date="2019-04" db="EMBL/GenBank/DDBJ databases">
        <title>Streptomyces sp. nov. Bv016 isolated from bark of Buahinia variegata.</title>
        <authorList>
            <person name="Kanchanasin P."/>
            <person name="Tanasupawat S."/>
            <person name="Yuki M."/>
            <person name="Kudo T."/>
        </authorList>
    </citation>
    <scope>NUCLEOTIDE SEQUENCE [LARGE SCALE GENOMIC DNA]</scope>
    <source>
        <strain evidence="1 2">Bv016</strain>
    </source>
</reference>
<name>A0A4Z1D247_9ACTN</name>
<organism evidence="1 2">
    <name type="scientific">Streptomyces bauhiniae</name>
    <dbReference type="NCBI Taxonomy" id="2340725"/>
    <lineage>
        <taxon>Bacteria</taxon>
        <taxon>Bacillati</taxon>
        <taxon>Actinomycetota</taxon>
        <taxon>Actinomycetes</taxon>
        <taxon>Kitasatosporales</taxon>
        <taxon>Streptomycetaceae</taxon>
        <taxon>Streptomyces</taxon>
    </lineage>
</organism>
<comment type="caution">
    <text evidence="1">The sequence shown here is derived from an EMBL/GenBank/DDBJ whole genome shotgun (WGS) entry which is preliminary data.</text>
</comment>
<evidence type="ECO:0000313" key="2">
    <source>
        <dbReference type="Proteomes" id="UP000298159"/>
    </source>
</evidence>
<dbReference type="RefSeq" id="WP_135786728.1">
    <property type="nucleotide sequence ID" value="NZ_SRRT01000005.1"/>
</dbReference>
<proteinExistence type="predicted"/>
<keyword evidence="2" id="KW-1185">Reference proteome</keyword>
<evidence type="ECO:0000313" key="1">
    <source>
        <dbReference type="EMBL" id="TGN75573.1"/>
    </source>
</evidence>
<accession>A0A4Z1D247</accession>
<gene>
    <name evidence="1" type="ORF">E5083_18020</name>
</gene>
<dbReference type="Proteomes" id="UP000298159">
    <property type="component" value="Unassembled WGS sequence"/>
</dbReference>